<keyword evidence="2 3" id="KW-0732">Signal</keyword>
<organism evidence="5 6">
    <name type="scientific">Sedimentibacter acidaminivorans</name>
    <dbReference type="NCBI Taxonomy" id="913099"/>
    <lineage>
        <taxon>Bacteria</taxon>
        <taxon>Bacillati</taxon>
        <taxon>Bacillota</taxon>
        <taxon>Tissierellia</taxon>
        <taxon>Sedimentibacter</taxon>
    </lineage>
</organism>
<dbReference type="PROSITE" id="PS51257">
    <property type="entry name" value="PROKAR_LIPOPROTEIN"/>
    <property type="match status" value="1"/>
</dbReference>
<dbReference type="Proteomes" id="UP001519342">
    <property type="component" value="Unassembled WGS sequence"/>
</dbReference>
<evidence type="ECO:0000256" key="3">
    <source>
        <dbReference type="SAM" id="SignalP"/>
    </source>
</evidence>
<dbReference type="InterPro" id="IPR028082">
    <property type="entry name" value="Peripla_BP_I"/>
</dbReference>
<evidence type="ECO:0000313" key="5">
    <source>
        <dbReference type="EMBL" id="MBP1926900.1"/>
    </source>
</evidence>
<evidence type="ECO:0000313" key="6">
    <source>
        <dbReference type="Proteomes" id="UP001519342"/>
    </source>
</evidence>
<dbReference type="Gene3D" id="3.40.50.2300">
    <property type="match status" value="2"/>
</dbReference>
<gene>
    <name evidence="5" type="ORF">J2Z76_002770</name>
</gene>
<sequence length="394" mass="41718">MKKFMSLILCLSMVLSLFTACAKNDSLPSSETASGDSDVIKIGVFEPLTGENGGGGSQEVGGIKYANKIYGEVLGKKVELVIVDNKSDKGEATTAVTRLIEKDKVVAIIGSYGSGVSIAAGDIIKQSKIPTMGASCTNPMVTQGNEFYFRACFLDPFQGNVMATYAINSGANTAAVIMQNGDDYSIGLGNFFIKSFKELTEDENSIVATSEFQVNDTDFNAILTNIKSKNPDVIFAPSSATTAPLIIKQARALGITCPIMGGDTWENPAVIDVAGKDAEGIVLSTFFDENDPATEEAKSFVEGYKKELGDSEPIIPAVAALGYDAYLLVLDAIERAGSTDGTAIRDAIAATKDFEGVTGVINFTDEGDADKNIAVIKTVKDGQFVYIDTVEVKQ</sequence>
<dbReference type="RefSeq" id="WP_209512617.1">
    <property type="nucleotide sequence ID" value="NZ_JAGGKS010000008.1"/>
</dbReference>
<feature type="chain" id="PRO_5047329861" evidence="3">
    <location>
        <begin position="23"/>
        <end position="394"/>
    </location>
</feature>
<dbReference type="EMBL" id="JAGGKS010000008">
    <property type="protein sequence ID" value="MBP1926900.1"/>
    <property type="molecule type" value="Genomic_DNA"/>
</dbReference>
<proteinExistence type="inferred from homology"/>
<name>A0ABS4GGT1_9FIRM</name>
<comment type="similarity">
    <text evidence="1">Belongs to the leucine-binding protein family.</text>
</comment>
<accession>A0ABS4GGT1</accession>
<evidence type="ECO:0000256" key="2">
    <source>
        <dbReference type="ARBA" id="ARBA00022729"/>
    </source>
</evidence>
<dbReference type="PANTHER" id="PTHR30483">
    <property type="entry name" value="LEUCINE-SPECIFIC-BINDING PROTEIN"/>
    <property type="match status" value="1"/>
</dbReference>
<keyword evidence="6" id="KW-1185">Reference proteome</keyword>
<dbReference type="SUPFAM" id="SSF53822">
    <property type="entry name" value="Periplasmic binding protein-like I"/>
    <property type="match status" value="1"/>
</dbReference>
<evidence type="ECO:0000256" key="1">
    <source>
        <dbReference type="ARBA" id="ARBA00010062"/>
    </source>
</evidence>
<dbReference type="CDD" id="cd06347">
    <property type="entry name" value="PBP1_ABC_LivK_ligand_binding-like"/>
    <property type="match status" value="1"/>
</dbReference>
<feature type="signal peptide" evidence="3">
    <location>
        <begin position="1"/>
        <end position="22"/>
    </location>
</feature>
<dbReference type="PANTHER" id="PTHR30483:SF6">
    <property type="entry name" value="PERIPLASMIC BINDING PROTEIN OF ABC TRANSPORTER FOR NATURAL AMINO ACIDS"/>
    <property type="match status" value="1"/>
</dbReference>
<dbReference type="InterPro" id="IPR051010">
    <property type="entry name" value="BCAA_transport"/>
</dbReference>
<dbReference type="InterPro" id="IPR028081">
    <property type="entry name" value="Leu-bd"/>
</dbReference>
<reference evidence="5 6" key="1">
    <citation type="submission" date="2021-03" db="EMBL/GenBank/DDBJ databases">
        <title>Genomic Encyclopedia of Type Strains, Phase IV (KMG-IV): sequencing the most valuable type-strain genomes for metagenomic binning, comparative biology and taxonomic classification.</title>
        <authorList>
            <person name="Goeker M."/>
        </authorList>
    </citation>
    <scope>NUCLEOTIDE SEQUENCE [LARGE SCALE GENOMIC DNA]</scope>
    <source>
        <strain evidence="5 6">DSM 24004</strain>
    </source>
</reference>
<evidence type="ECO:0000259" key="4">
    <source>
        <dbReference type="Pfam" id="PF13458"/>
    </source>
</evidence>
<dbReference type="Pfam" id="PF13458">
    <property type="entry name" value="Peripla_BP_6"/>
    <property type="match status" value="1"/>
</dbReference>
<protein>
    <submittedName>
        <fullName evidence="5">Branched-chain amino acid transport system substrate-binding protein</fullName>
    </submittedName>
</protein>
<feature type="domain" description="Leucine-binding protein" evidence="4">
    <location>
        <begin position="40"/>
        <end position="382"/>
    </location>
</feature>
<comment type="caution">
    <text evidence="5">The sequence shown here is derived from an EMBL/GenBank/DDBJ whole genome shotgun (WGS) entry which is preliminary data.</text>
</comment>